<dbReference type="Gene3D" id="3.30.470.20">
    <property type="entry name" value="ATP-grasp fold, B domain"/>
    <property type="match status" value="1"/>
</dbReference>
<dbReference type="Proteomes" id="UP001060895">
    <property type="component" value="Unassembled WGS sequence"/>
</dbReference>
<evidence type="ECO:0000313" key="1">
    <source>
        <dbReference type="EMBL" id="GBQ18765.1"/>
    </source>
</evidence>
<comment type="caution">
    <text evidence="1">The sequence shown here is derived from an EMBL/GenBank/DDBJ whole genome shotgun (WGS) entry which is preliminary data.</text>
</comment>
<proteinExistence type="predicted"/>
<dbReference type="EMBL" id="BAQP01000003">
    <property type="protein sequence ID" value="GBQ18765.1"/>
    <property type="molecule type" value="Genomic_DNA"/>
</dbReference>
<evidence type="ECO:0000313" key="2">
    <source>
        <dbReference type="Proteomes" id="UP001060895"/>
    </source>
</evidence>
<gene>
    <name evidence="1" type="ORF">AA12717_0031</name>
</gene>
<keyword evidence="2" id="KW-1185">Reference proteome</keyword>
<protein>
    <submittedName>
        <fullName evidence="1">Uncharacterized protein</fullName>
    </submittedName>
</protein>
<reference evidence="1" key="1">
    <citation type="submission" date="2013-04" db="EMBL/GenBank/DDBJ databases">
        <title>The genome sequencing project of 58 acetic acid bacteria.</title>
        <authorList>
            <person name="Okamoto-Kainuma A."/>
            <person name="Ishikawa M."/>
            <person name="Umino S."/>
            <person name="Koizumi Y."/>
            <person name="Shiwa Y."/>
            <person name="Yoshikawa H."/>
            <person name="Matsutani M."/>
            <person name="Matsushita K."/>
        </authorList>
    </citation>
    <scope>NUCLEOTIDE SEQUENCE</scope>
    <source>
        <strain evidence="1">DSM 12717</strain>
    </source>
</reference>
<organism evidence="1 2">
    <name type="scientific">Gluconacetobacter sacchari DSM 12717</name>
    <dbReference type="NCBI Taxonomy" id="1307940"/>
    <lineage>
        <taxon>Bacteria</taxon>
        <taxon>Pseudomonadati</taxon>
        <taxon>Pseudomonadota</taxon>
        <taxon>Alphaproteobacteria</taxon>
        <taxon>Acetobacterales</taxon>
        <taxon>Acetobacteraceae</taxon>
        <taxon>Gluconacetobacter</taxon>
    </lineage>
</organism>
<accession>A0ABQ0P1L9</accession>
<sequence>MHGGVTGPQVVRRCSSLDPFDVLVDAYVDNDGFRAAANEGNRFIRHATAYCFANQTEGIVTGFPSRNRLMCLASFFDFKANVSVGDKISKTVDLYSSPGWIVLCHHDAKQLASDLEEVKRLEAEGSIVGVLREP</sequence>
<name>A0ABQ0P1L9_9PROT</name>